<dbReference type="RefSeq" id="WP_184521336.1">
    <property type="nucleotide sequence ID" value="NZ_JACIJD010000033.1"/>
</dbReference>
<reference evidence="2 3" key="1">
    <citation type="submission" date="2020-08" db="EMBL/GenBank/DDBJ databases">
        <title>Genomic Encyclopedia of Type Strains, Phase IV (KMG-IV): sequencing the most valuable type-strain genomes for metagenomic binning, comparative biology and taxonomic classification.</title>
        <authorList>
            <person name="Goeker M."/>
        </authorList>
    </citation>
    <scope>NUCLEOTIDE SEQUENCE [LARGE SCALE GENOMIC DNA]</scope>
    <source>
        <strain evidence="2 3">DSM 25622</strain>
    </source>
</reference>
<feature type="transmembrane region" description="Helical" evidence="1">
    <location>
        <begin position="147"/>
        <end position="170"/>
    </location>
</feature>
<evidence type="ECO:0000256" key="1">
    <source>
        <dbReference type="SAM" id="Phobius"/>
    </source>
</evidence>
<proteinExistence type="predicted"/>
<keyword evidence="1" id="KW-1133">Transmembrane helix</keyword>
<dbReference type="Proteomes" id="UP000580654">
    <property type="component" value="Unassembled WGS sequence"/>
</dbReference>
<comment type="caution">
    <text evidence="2">The sequence shown here is derived from an EMBL/GenBank/DDBJ whole genome shotgun (WGS) entry which is preliminary data.</text>
</comment>
<feature type="transmembrane region" description="Helical" evidence="1">
    <location>
        <begin position="206"/>
        <end position="225"/>
    </location>
</feature>
<evidence type="ECO:0000313" key="2">
    <source>
        <dbReference type="EMBL" id="MBB5696218.1"/>
    </source>
</evidence>
<name>A0A840Y516_9PROT</name>
<feature type="transmembrane region" description="Helical" evidence="1">
    <location>
        <begin position="237"/>
        <end position="256"/>
    </location>
</feature>
<feature type="transmembrane region" description="Helical" evidence="1">
    <location>
        <begin position="114"/>
        <end position="135"/>
    </location>
</feature>
<keyword evidence="3" id="KW-1185">Reference proteome</keyword>
<dbReference type="EMBL" id="JACIJD010000033">
    <property type="protein sequence ID" value="MBB5696218.1"/>
    <property type="molecule type" value="Genomic_DNA"/>
</dbReference>
<keyword evidence="1" id="KW-0812">Transmembrane</keyword>
<feature type="transmembrane region" description="Helical" evidence="1">
    <location>
        <begin position="320"/>
        <end position="337"/>
    </location>
</feature>
<dbReference type="AlphaFoldDB" id="A0A840Y516"/>
<sequence>MAELLNDMRAGGPSAAAPAVSRPAGRSLSDWLPSLLLALGVAALALTVLSTPFPPLLDYPNHLARLWLVAGGAAEAPFDRIYEVDLGSVRTNIGIDLIAAAIGPALPIERFGQLLVLAAVVLPPLGAVLLNRALFGGLHWWLAGLPLLAWNWTLVAGFLNFQIGLGLALMAAALDPTLSRRAGPVGAFAARALLAGLLLLTHAFAALFYAALLGGLALGAAWEVLRSPRRIGAGAGRAILAVLPVLLPFVVAWLLSPALPGAQEDPATQTSWQGGFDIRTKLVTLFSGISIYKSPLDLIFVGLLALPLVWALVTRRLRVHAGLLLAALGMLVLSFAIPPKLAGTYFVDARFPVMMVLTLAAALRPELALPGRPARPGLEAGLAVALLALVGARAAWVGGIWHERQADIASLRRVLAHVPPGAAILQTAHTMTVPARRSAPRGRYYGGGGPMLYEHQPALAVFWRHAYVPILFASRGKQPLRVLPPWNEIAGPDNTTAVSVHRLLDSDRAVLPENTEYVRAWRTRFDYVLVLNADQPDDEGPMTMPPELEPVADEGYAQLYRVRRGPTRPSGGTVGEAGATR</sequence>
<keyword evidence="1" id="KW-0472">Membrane</keyword>
<evidence type="ECO:0000313" key="3">
    <source>
        <dbReference type="Proteomes" id="UP000580654"/>
    </source>
</evidence>
<protein>
    <submittedName>
        <fullName evidence="2">Putative membrane protein</fullName>
    </submittedName>
</protein>
<feature type="transmembrane region" description="Helical" evidence="1">
    <location>
        <begin position="31"/>
        <end position="49"/>
    </location>
</feature>
<gene>
    <name evidence="2" type="ORF">FHS87_004288</name>
</gene>
<feature type="transmembrane region" description="Helical" evidence="1">
    <location>
        <begin position="295"/>
        <end position="313"/>
    </location>
</feature>
<accession>A0A840Y516</accession>
<organism evidence="2 3">
    <name type="scientific">Muricoccus pecuniae</name>
    <dbReference type="NCBI Taxonomy" id="693023"/>
    <lineage>
        <taxon>Bacteria</taxon>
        <taxon>Pseudomonadati</taxon>
        <taxon>Pseudomonadota</taxon>
        <taxon>Alphaproteobacteria</taxon>
        <taxon>Acetobacterales</taxon>
        <taxon>Roseomonadaceae</taxon>
        <taxon>Muricoccus</taxon>
    </lineage>
</organism>